<evidence type="ECO:0000313" key="2">
    <source>
        <dbReference type="EMBL" id="KZV47265.1"/>
    </source>
</evidence>
<sequence length="123" mass="14002">MTATEEPMLSRINRLDNILKQLEGIRSIDHSPKSSSASTRSSYGQPSSPEGHCRPMDEVIMEVEQKGTLMERLVRAEDRIFKIFLMIEEEMETSSTEKRTPKKGLRQFVKSCVGANVKNQTKE</sequence>
<dbReference type="OrthoDB" id="783251at2759"/>
<dbReference type="AlphaFoldDB" id="A0A2Z7CLQ4"/>
<evidence type="ECO:0000256" key="1">
    <source>
        <dbReference type="SAM" id="MobiDB-lite"/>
    </source>
</evidence>
<protein>
    <submittedName>
        <fullName evidence="2">Uncharacterized protein</fullName>
    </submittedName>
</protein>
<name>A0A2Z7CLQ4_9LAMI</name>
<dbReference type="PANTHER" id="PTHR34190:SF4">
    <property type="entry name" value="EXPRESSED PROTEIN"/>
    <property type="match status" value="1"/>
</dbReference>
<feature type="region of interest" description="Disordered" evidence="1">
    <location>
        <begin position="26"/>
        <end position="55"/>
    </location>
</feature>
<dbReference type="Proteomes" id="UP000250235">
    <property type="component" value="Unassembled WGS sequence"/>
</dbReference>
<reference evidence="2 3" key="1">
    <citation type="journal article" date="2015" name="Proc. Natl. Acad. Sci. U.S.A.">
        <title>The resurrection genome of Boea hygrometrica: A blueprint for survival of dehydration.</title>
        <authorList>
            <person name="Xiao L."/>
            <person name="Yang G."/>
            <person name="Zhang L."/>
            <person name="Yang X."/>
            <person name="Zhao S."/>
            <person name="Ji Z."/>
            <person name="Zhou Q."/>
            <person name="Hu M."/>
            <person name="Wang Y."/>
            <person name="Chen M."/>
            <person name="Xu Y."/>
            <person name="Jin H."/>
            <person name="Xiao X."/>
            <person name="Hu G."/>
            <person name="Bao F."/>
            <person name="Hu Y."/>
            <person name="Wan P."/>
            <person name="Li L."/>
            <person name="Deng X."/>
            <person name="Kuang T."/>
            <person name="Xiang C."/>
            <person name="Zhu J.K."/>
            <person name="Oliver M.J."/>
            <person name="He Y."/>
        </authorList>
    </citation>
    <scope>NUCLEOTIDE SEQUENCE [LARGE SCALE GENOMIC DNA]</scope>
    <source>
        <strain evidence="3">cv. XS01</strain>
    </source>
</reference>
<organism evidence="2 3">
    <name type="scientific">Dorcoceras hygrometricum</name>
    <dbReference type="NCBI Taxonomy" id="472368"/>
    <lineage>
        <taxon>Eukaryota</taxon>
        <taxon>Viridiplantae</taxon>
        <taxon>Streptophyta</taxon>
        <taxon>Embryophyta</taxon>
        <taxon>Tracheophyta</taxon>
        <taxon>Spermatophyta</taxon>
        <taxon>Magnoliopsida</taxon>
        <taxon>eudicotyledons</taxon>
        <taxon>Gunneridae</taxon>
        <taxon>Pentapetalae</taxon>
        <taxon>asterids</taxon>
        <taxon>lamiids</taxon>
        <taxon>Lamiales</taxon>
        <taxon>Gesneriaceae</taxon>
        <taxon>Didymocarpoideae</taxon>
        <taxon>Trichosporeae</taxon>
        <taxon>Loxocarpinae</taxon>
        <taxon>Dorcoceras</taxon>
    </lineage>
</organism>
<keyword evidence="3" id="KW-1185">Reference proteome</keyword>
<gene>
    <name evidence="2" type="ORF">F511_07688</name>
</gene>
<dbReference type="PANTHER" id="PTHR34190">
    <property type="entry name" value="EXPRESSED PROTEIN"/>
    <property type="match status" value="1"/>
</dbReference>
<feature type="compositionally biased region" description="Low complexity" evidence="1">
    <location>
        <begin position="33"/>
        <end position="42"/>
    </location>
</feature>
<accession>A0A2Z7CLQ4</accession>
<proteinExistence type="predicted"/>
<evidence type="ECO:0000313" key="3">
    <source>
        <dbReference type="Proteomes" id="UP000250235"/>
    </source>
</evidence>
<dbReference type="EMBL" id="KQ995303">
    <property type="protein sequence ID" value="KZV47265.1"/>
    <property type="molecule type" value="Genomic_DNA"/>
</dbReference>